<dbReference type="Proteomes" id="UP000230956">
    <property type="component" value="Unassembled WGS sequence"/>
</dbReference>
<dbReference type="EMBL" id="PFNG01000231">
    <property type="protein sequence ID" value="PIZ35639.1"/>
    <property type="molecule type" value="Genomic_DNA"/>
</dbReference>
<keyword evidence="1" id="KW-0812">Transmembrane</keyword>
<sequence length="71" mass="8319">MQEGVYSKLILGVVRQALRETPNAQSQRWSEAVCCSEAVRLLTNHFQFLHNLFVFCKILIMGLYIRKRFLC</sequence>
<organism evidence="2 3">
    <name type="scientific">Candidatus Aquicultor secundus</name>
    <dbReference type="NCBI Taxonomy" id="1973895"/>
    <lineage>
        <taxon>Bacteria</taxon>
        <taxon>Bacillati</taxon>
        <taxon>Actinomycetota</taxon>
        <taxon>Candidatus Aquicultoria</taxon>
        <taxon>Candidatus Aquicultorales</taxon>
        <taxon>Candidatus Aquicultoraceae</taxon>
        <taxon>Candidatus Aquicultor</taxon>
    </lineage>
</organism>
<proteinExistence type="predicted"/>
<gene>
    <name evidence="2" type="ORF">COY37_09920</name>
</gene>
<reference evidence="3" key="1">
    <citation type="submission" date="2017-09" db="EMBL/GenBank/DDBJ databases">
        <title>Depth-based differentiation of microbial function through sediment-hosted aquifers and enrichment of novel symbionts in the deep terrestrial subsurface.</title>
        <authorList>
            <person name="Probst A.J."/>
            <person name="Ladd B."/>
            <person name="Jarett J.K."/>
            <person name="Geller-Mcgrath D.E."/>
            <person name="Sieber C.M.K."/>
            <person name="Emerson J.B."/>
            <person name="Anantharaman K."/>
            <person name="Thomas B.C."/>
            <person name="Malmstrom R."/>
            <person name="Stieglmeier M."/>
            <person name="Klingl A."/>
            <person name="Woyke T."/>
            <person name="Ryan C.M."/>
            <person name="Banfield J.F."/>
        </authorList>
    </citation>
    <scope>NUCLEOTIDE SEQUENCE [LARGE SCALE GENOMIC DNA]</scope>
</reference>
<comment type="caution">
    <text evidence="2">The sequence shown here is derived from an EMBL/GenBank/DDBJ whole genome shotgun (WGS) entry which is preliminary data.</text>
</comment>
<feature type="transmembrane region" description="Helical" evidence="1">
    <location>
        <begin position="48"/>
        <end position="65"/>
    </location>
</feature>
<name>A0A2M7T5R6_9ACTN</name>
<dbReference type="AlphaFoldDB" id="A0A2M7T5R6"/>
<accession>A0A2M7T5R6</accession>
<evidence type="ECO:0000256" key="1">
    <source>
        <dbReference type="SAM" id="Phobius"/>
    </source>
</evidence>
<keyword evidence="1" id="KW-0472">Membrane</keyword>
<protein>
    <submittedName>
        <fullName evidence="2">Uncharacterized protein</fullName>
    </submittedName>
</protein>
<evidence type="ECO:0000313" key="3">
    <source>
        <dbReference type="Proteomes" id="UP000230956"/>
    </source>
</evidence>
<keyword evidence="1" id="KW-1133">Transmembrane helix</keyword>
<evidence type="ECO:0000313" key="2">
    <source>
        <dbReference type="EMBL" id="PIZ35639.1"/>
    </source>
</evidence>